<keyword evidence="2" id="KW-1162">Viral penetration into host cytoplasm</keyword>
<keyword evidence="4" id="KW-1242">Viral contractile tail ejection system</keyword>
<reference evidence="9" key="1">
    <citation type="submission" date="2020-04" db="EMBL/GenBank/DDBJ databases">
        <authorList>
            <person name="Chiriac C."/>
            <person name="Salcher M."/>
            <person name="Ghai R."/>
            <person name="Kavagutti S V."/>
        </authorList>
    </citation>
    <scope>NUCLEOTIDE SEQUENCE</scope>
</reference>
<evidence type="ECO:0000256" key="7">
    <source>
        <dbReference type="ARBA" id="ARBA00023296"/>
    </source>
</evidence>
<evidence type="ECO:0000256" key="6">
    <source>
        <dbReference type="ARBA" id="ARBA00023009"/>
    </source>
</evidence>
<keyword evidence="5" id="KW-0946">Virion</keyword>
<sequence length="1091" mass="116281">MALVSPGLQLTVTDESQYVPGAVGTVPLVILATAQDKANPSGSLAADTTMSRAGKLLSYTSQRELITALGYPSFQQSSAGTPLHGDERNEYGLMAAYSALGQVNKIYAIRADINLEELVGTSVRPTGAVSDGTYWLDLADSKWGINEWDATNGVFNLKTPILVTSSADLTLSSGIYVPKSSVGKIGSYAIAFNTGSNALVFYKNSSNIWVRVGTDAWMASWPTIKSTVSNPTIAATTPAAQLLINGTPVTIGSTSVSKSLTDVANAINAATITGVTANVVNARLEIYADSTSKSDGSIADGKISIDNAAQTPLSTLGITIGTYANPELTYNTYAGVPSWHSFDAVPRPSGSIFMKLGATGSGSDLVIKKYSSSTTSFVTQGAQFFPTAAEALYGLDPSGGGNGITAGSVWVLYDSLADSTGGFKPYVRRVTGQTKFSGSALSANPFTPSDTITIGVTSIGTNAITSYTVTLSGTTPASFVSDILAANIPEVSVSVDSNNVITFTHIYGGDIYLSDSSDNLTGPVADAGFSSSTANTIKYSTNVLALTNWSALTYTFSTTQPYQAPADGTLWYYSDAATVDIMINEIGGWRGYKSAYYDGSKKDARGYDLSLTDPNGVIVSASMPDFQSDGVTALAYGDLWLDIGDLENFPAIYRWQSVSGSDTWVLIDNTDQVGQNGIVFADARWDTDGTTDIITGSLPSVSTLLSSDYIDQDAPDFRLYPRGMLLFNLRRSGYNVKKYVNNYFSSASFPNLPTVPGAASSLPAITSAWVTTSGLKDNGSPYMGRQAQRKMVTAAMQAALSANTDIREEQFQFNIITAPGYPELIDEMVALNNDRANTAFIIGDTPMRLAPNAVDIANWSNNTNGDGLATADPYLAVYYPCGKSSDLQGNEIVVPASHIALRTMIHNDNVAYQWFAPAGTRRGLVDNASSIGYIDAMTGEFNFNSIRTGLRDTLYENKINPITSLPGVGLVVWGQKTRNPTASALDRINVARLVNYIRTILASVGNGFLFEPNDTITRNQIKNIISSAINDLVAKRGIYDYLVVCDESNNTPVRIARNELYVDIAIEPMKTVEFIYIPIRLKNPGDIKAGV</sequence>
<dbReference type="InterPro" id="IPR052042">
    <property type="entry name" value="Tail_sheath_structural"/>
</dbReference>
<dbReference type="GO" id="GO:0098027">
    <property type="term" value="C:virus tail, sheath"/>
    <property type="evidence" value="ECO:0007669"/>
    <property type="project" value="UniProtKB-KW"/>
</dbReference>
<dbReference type="EMBL" id="LR796274">
    <property type="protein sequence ID" value="CAB4133011.1"/>
    <property type="molecule type" value="Genomic_DNA"/>
</dbReference>
<dbReference type="Gene3D" id="3.40.50.11780">
    <property type="match status" value="1"/>
</dbReference>
<evidence type="ECO:0000313" key="9">
    <source>
        <dbReference type="EMBL" id="CAB4133011.1"/>
    </source>
</evidence>
<keyword evidence="3" id="KW-1227">Viral tail protein</keyword>
<dbReference type="Pfam" id="PF17482">
    <property type="entry name" value="Phage_sheath_1C"/>
    <property type="match status" value="1"/>
</dbReference>
<protein>
    <submittedName>
        <fullName evidence="9">Phage tail sheath C-terminal domain containing protein</fullName>
    </submittedName>
</protein>
<dbReference type="GO" id="GO:0099000">
    <property type="term" value="P:symbiont genome ejection through host cell envelope, contractile tail mechanism"/>
    <property type="evidence" value="ECO:0007669"/>
    <property type="project" value="UniProtKB-KW"/>
</dbReference>
<dbReference type="InterPro" id="IPR020287">
    <property type="entry name" value="Tail_sheath_C"/>
</dbReference>
<accession>A0A6J5LFP8</accession>
<feature type="domain" description="Tail sheath protein C-terminal" evidence="8">
    <location>
        <begin position="983"/>
        <end position="1081"/>
    </location>
</feature>
<comment type="similarity">
    <text evidence="1">Belongs to the myoviridae tail sheath protein family.</text>
</comment>
<keyword evidence="5" id="KW-1229">Viral tail sheath protein</keyword>
<dbReference type="PANTHER" id="PTHR35861">
    <property type="match status" value="1"/>
</dbReference>
<evidence type="ECO:0000256" key="1">
    <source>
        <dbReference type="ARBA" id="ARBA00008005"/>
    </source>
</evidence>
<dbReference type="PANTHER" id="PTHR35861:SF1">
    <property type="entry name" value="PHAGE TAIL SHEATH PROTEIN"/>
    <property type="match status" value="1"/>
</dbReference>
<evidence type="ECO:0000256" key="3">
    <source>
        <dbReference type="ARBA" id="ARBA00022732"/>
    </source>
</evidence>
<gene>
    <name evidence="9" type="ORF">UFOVP257_32</name>
</gene>
<evidence type="ECO:0000256" key="5">
    <source>
        <dbReference type="ARBA" id="ARBA00023003"/>
    </source>
</evidence>
<organism evidence="9">
    <name type="scientific">uncultured Caudovirales phage</name>
    <dbReference type="NCBI Taxonomy" id="2100421"/>
    <lineage>
        <taxon>Viruses</taxon>
        <taxon>Duplodnaviria</taxon>
        <taxon>Heunggongvirae</taxon>
        <taxon>Uroviricota</taxon>
        <taxon>Caudoviricetes</taxon>
        <taxon>Peduoviridae</taxon>
        <taxon>Maltschvirus</taxon>
        <taxon>Maltschvirus maltsch</taxon>
    </lineage>
</organism>
<keyword evidence="7" id="KW-1160">Virus entry into host cell</keyword>
<name>A0A6J5LFP8_9CAUD</name>
<evidence type="ECO:0000259" key="8">
    <source>
        <dbReference type="Pfam" id="PF17482"/>
    </source>
</evidence>
<proteinExistence type="inferred from homology"/>
<evidence type="ECO:0000256" key="2">
    <source>
        <dbReference type="ARBA" id="ARBA00022595"/>
    </source>
</evidence>
<evidence type="ECO:0000256" key="4">
    <source>
        <dbReference type="ARBA" id="ARBA00022766"/>
    </source>
</evidence>
<keyword evidence="6" id="KW-1171">Viral genome ejection through host cell envelope</keyword>